<evidence type="ECO:0000256" key="6">
    <source>
        <dbReference type="ARBA" id="ARBA00023034"/>
    </source>
</evidence>
<evidence type="ECO:0000256" key="2">
    <source>
        <dbReference type="ARBA" id="ARBA00004640"/>
    </source>
</evidence>
<dbReference type="InterPro" id="IPR022775">
    <property type="entry name" value="AP_mu_sigma_su"/>
</dbReference>
<comment type="caution">
    <text evidence="13">The sequence shown here is derived from an EMBL/GenBank/DDBJ whole genome shotgun (WGS) entry which is preliminary data.</text>
</comment>
<keyword evidence="7" id="KW-0472">Membrane</keyword>
<protein>
    <recommendedName>
        <fullName evidence="9">AP-1 complex subunit sigma-1</fullName>
    </recommendedName>
    <alternativeName>
        <fullName evidence="10">Sigma1-adaptin</fullName>
    </alternativeName>
</protein>
<dbReference type="GO" id="GO:0016482">
    <property type="term" value="P:cytosolic transport"/>
    <property type="evidence" value="ECO:0007669"/>
    <property type="project" value="UniProtKB-ARBA"/>
</dbReference>
<dbReference type="GO" id="GO:0015031">
    <property type="term" value="P:protein transport"/>
    <property type="evidence" value="ECO:0007669"/>
    <property type="project" value="UniProtKB-KW"/>
</dbReference>
<dbReference type="GO" id="GO:0030121">
    <property type="term" value="C:AP-1 adaptor complex"/>
    <property type="evidence" value="ECO:0007669"/>
    <property type="project" value="InterPro"/>
</dbReference>
<dbReference type="OrthoDB" id="277029at2759"/>
<dbReference type="GO" id="GO:0005829">
    <property type="term" value="C:cytosol"/>
    <property type="evidence" value="ECO:0007669"/>
    <property type="project" value="GOC"/>
</dbReference>
<name>A0A167Y9Z8_9HYPO</name>
<sequence length="738" mass="82221">MAIHYLILLSRQGKVRLAKWFTTLSPKDKAKIVKDVSQLVLARRTRMCNFLEYKDTKIVYRRYASLFFIAGCSSDDNELITLEIIHRYVEQMDKYYGNVCELDIIFSFTKAYYILDELLLAGELQESSKKNVLRCIGQQDSLEDMESGTFAHPRIRRIPLRSKTRLLSNGEMDPTLGAFLQLEAELTAARSGRNVEEMPHGGGGFAGDDAGVSETGIPITRVRATRGAGSIDLTADRGKAAMAPPDSAGQSDAAEPVRAFVSTGWPRSRCCVLIAHSQLHQCHDHLPRVLKASDRSPVTTQCWHKCANRPQPHPTLHVVDLSFFVTLITPAFTILTKPSASIATPTNVHKPLLSAATIVAHGFTTHGRSESRKVLFRDVIGPSNQSRLLSRIVHRANVSFGAAAKDEIHDFEAVTSALNFNTPDCNVTGGCDLYTTKSTGSDKKLYKNIDKDLNSQHAALLKLGASLSPPDREQMLATSPSMQLFSTSSAFGPLSELSSRRTFAYLIATLNASHPHYDFSHVLRPGDFKRERNLRRVMINLDSILQNVRPGFESASFDSSMGSESSSTWGPQCWSLIDKEMRLNECTIFSYRPDPDPFEEDESAIWAVHYFFFNRALKRVAYLYVRVVPVVSSTSPTLRPTRVGQPKRSVSPDAMGASKRAKYWLGDRDVELVGSFEDDGAPLDDGLFWNRGEDGDLVLFSDDEYYEEDGNDDDDDDDTRTLGKERSMSEDVAGRMEI</sequence>
<evidence type="ECO:0000256" key="3">
    <source>
        <dbReference type="ARBA" id="ARBA00006972"/>
    </source>
</evidence>
<feature type="region of interest" description="Disordered" evidence="11">
    <location>
        <begin position="635"/>
        <end position="654"/>
    </location>
</feature>
<dbReference type="STRING" id="1081109.A0A167Y9Z8"/>
<dbReference type="FunFam" id="3.40.1000.50:FF:000004">
    <property type="entry name" value="Repressor of RNA polymerase III transcription MAF1"/>
    <property type="match status" value="1"/>
</dbReference>
<accession>A0A167Y9Z8</accession>
<keyword evidence="8" id="KW-0968">Cytoplasmic vesicle</keyword>
<dbReference type="EMBL" id="AZGY01000019">
    <property type="protein sequence ID" value="KZZ91046.1"/>
    <property type="molecule type" value="Genomic_DNA"/>
</dbReference>
<dbReference type="GO" id="GO:0016301">
    <property type="term" value="F:kinase activity"/>
    <property type="evidence" value="ECO:0007669"/>
    <property type="project" value="UniProtKB-KW"/>
</dbReference>
<dbReference type="InterPro" id="IPR038564">
    <property type="entry name" value="Maf1_sf"/>
</dbReference>
<keyword evidence="14" id="KW-1185">Reference proteome</keyword>
<dbReference type="PANTHER" id="PTHR22504">
    <property type="entry name" value="REPRESSOR OF RNA POLYMERASE III TRANSCRIPTION MAF1"/>
    <property type="match status" value="1"/>
</dbReference>
<dbReference type="Pfam" id="PF09174">
    <property type="entry name" value="Maf1"/>
    <property type="match status" value="1"/>
</dbReference>
<dbReference type="SUPFAM" id="SSF64356">
    <property type="entry name" value="SNARE-like"/>
    <property type="match status" value="1"/>
</dbReference>
<gene>
    <name evidence="13" type="ORF">AAL_06787</name>
</gene>
<evidence type="ECO:0000259" key="12">
    <source>
        <dbReference type="Pfam" id="PF01217"/>
    </source>
</evidence>
<keyword evidence="5" id="KW-0653">Protein transport</keyword>
<comment type="similarity">
    <text evidence="3">Belongs to the adaptor complexes small subunit family.</text>
</comment>
<dbReference type="GO" id="GO:0035615">
    <property type="term" value="F:clathrin adaptor activity"/>
    <property type="evidence" value="ECO:0007669"/>
    <property type="project" value="InterPro"/>
</dbReference>
<feature type="domain" description="AP complex mu/sigma subunit" evidence="12">
    <location>
        <begin position="3"/>
        <end position="142"/>
    </location>
</feature>
<evidence type="ECO:0000256" key="9">
    <source>
        <dbReference type="ARBA" id="ARBA00074180"/>
    </source>
</evidence>
<reference evidence="13 14" key="1">
    <citation type="journal article" date="2016" name="Genome Biol. Evol.">
        <title>Divergent and convergent evolution of fungal pathogenicity.</title>
        <authorList>
            <person name="Shang Y."/>
            <person name="Xiao G."/>
            <person name="Zheng P."/>
            <person name="Cen K."/>
            <person name="Zhan S."/>
            <person name="Wang C."/>
        </authorList>
    </citation>
    <scope>NUCLEOTIDE SEQUENCE [LARGE SCALE GENOMIC DNA]</scope>
    <source>
        <strain evidence="13 14">RCEF 2490</strain>
    </source>
</reference>
<dbReference type="GO" id="GO:0000994">
    <property type="term" value="F:RNA polymerase III core binding"/>
    <property type="evidence" value="ECO:0007669"/>
    <property type="project" value="TreeGrafter"/>
</dbReference>
<feature type="compositionally biased region" description="Acidic residues" evidence="11">
    <location>
        <begin position="702"/>
        <end position="718"/>
    </location>
</feature>
<evidence type="ECO:0000256" key="10">
    <source>
        <dbReference type="ARBA" id="ARBA00081706"/>
    </source>
</evidence>
<evidence type="ECO:0000256" key="8">
    <source>
        <dbReference type="ARBA" id="ARBA00023329"/>
    </source>
</evidence>
<dbReference type="AlphaFoldDB" id="A0A167Y9Z8"/>
<evidence type="ECO:0000256" key="11">
    <source>
        <dbReference type="SAM" id="MobiDB-lite"/>
    </source>
</evidence>
<feature type="region of interest" description="Disordered" evidence="11">
    <location>
        <begin position="702"/>
        <end position="738"/>
    </location>
</feature>
<dbReference type="InterPro" id="IPR015257">
    <property type="entry name" value="Maf1"/>
</dbReference>
<keyword evidence="13" id="KW-0808">Transferase</keyword>
<evidence type="ECO:0000313" key="13">
    <source>
        <dbReference type="EMBL" id="KZZ91046.1"/>
    </source>
</evidence>
<dbReference type="Gene3D" id="3.30.450.60">
    <property type="match status" value="1"/>
</dbReference>
<organism evidence="13 14">
    <name type="scientific">Moelleriella libera RCEF 2490</name>
    <dbReference type="NCBI Taxonomy" id="1081109"/>
    <lineage>
        <taxon>Eukaryota</taxon>
        <taxon>Fungi</taxon>
        <taxon>Dikarya</taxon>
        <taxon>Ascomycota</taxon>
        <taxon>Pezizomycotina</taxon>
        <taxon>Sordariomycetes</taxon>
        <taxon>Hypocreomycetidae</taxon>
        <taxon>Hypocreales</taxon>
        <taxon>Clavicipitaceae</taxon>
        <taxon>Moelleriella</taxon>
    </lineage>
</organism>
<evidence type="ECO:0000256" key="7">
    <source>
        <dbReference type="ARBA" id="ARBA00023136"/>
    </source>
</evidence>
<dbReference type="FunFam" id="3.30.450.60:FF:000007">
    <property type="entry name" value="AP complex subunit sigma"/>
    <property type="match status" value="1"/>
</dbReference>
<dbReference type="InterPro" id="IPR011012">
    <property type="entry name" value="Longin-like_dom_sf"/>
</dbReference>
<evidence type="ECO:0000313" key="14">
    <source>
        <dbReference type="Proteomes" id="UP000078544"/>
    </source>
</evidence>
<keyword evidence="6" id="KW-0333">Golgi apparatus</keyword>
<dbReference type="InterPro" id="IPR044733">
    <property type="entry name" value="AP1_sigma"/>
</dbReference>
<dbReference type="Pfam" id="PF01217">
    <property type="entry name" value="Clat_adaptor_s"/>
    <property type="match status" value="1"/>
</dbReference>
<evidence type="ECO:0000256" key="1">
    <source>
        <dbReference type="ARBA" id="ARBA00004555"/>
    </source>
</evidence>
<feature type="compositionally biased region" description="Basic and acidic residues" evidence="11">
    <location>
        <begin position="719"/>
        <end position="738"/>
    </location>
</feature>
<comment type="subcellular location">
    <subcellularLocation>
        <location evidence="2">Cytoplasmic vesicle</location>
        <location evidence="2">Clathrin-coated vesicle membrane</location>
    </subcellularLocation>
    <subcellularLocation>
        <location evidence="1">Golgi apparatus</location>
    </subcellularLocation>
</comment>
<dbReference type="GO" id="GO:0016480">
    <property type="term" value="P:negative regulation of transcription by RNA polymerase III"/>
    <property type="evidence" value="ECO:0007669"/>
    <property type="project" value="InterPro"/>
</dbReference>
<keyword evidence="4" id="KW-0813">Transport</keyword>
<dbReference type="GO" id="GO:0005634">
    <property type="term" value="C:nucleus"/>
    <property type="evidence" value="ECO:0007669"/>
    <property type="project" value="TreeGrafter"/>
</dbReference>
<evidence type="ECO:0000256" key="4">
    <source>
        <dbReference type="ARBA" id="ARBA00022448"/>
    </source>
</evidence>
<dbReference type="Proteomes" id="UP000078544">
    <property type="component" value="Unassembled WGS sequence"/>
</dbReference>
<evidence type="ECO:0000256" key="5">
    <source>
        <dbReference type="ARBA" id="ARBA00022927"/>
    </source>
</evidence>
<dbReference type="PANTHER" id="PTHR22504:SF0">
    <property type="entry name" value="REPRESSOR OF RNA POLYMERASE III TRANSCRIPTION MAF1 HOMOLOG"/>
    <property type="match status" value="1"/>
</dbReference>
<proteinExistence type="inferred from homology"/>
<keyword evidence="13" id="KW-0418">Kinase</keyword>
<dbReference type="Gene3D" id="3.40.1000.50">
    <property type="entry name" value="Repressor of RNA polymerase III transcription Maf1"/>
    <property type="match status" value="1"/>
</dbReference>
<dbReference type="CDD" id="cd14831">
    <property type="entry name" value="AP1_sigma"/>
    <property type="match status" value="1"/>
</dbReference>